<dbReference type="Proteomes" id="UP000321863">
    <property type="component" value="Unassembled WGS sequence"/>
</dbReference>
<name>A0A511YM77_9FLAO</name>
<evidence type="ECO:0008006" key="4">
    <source>
        <dbReference type="Google" id="ProtNLM"/>
    </source>
</evidence>
<accession>A0A511YM77</accession>
<dbReference type="OrthoDB" id="1265736at2"/>
<evidence type="ECO:0000313" key="2">
    <source>
        <dbReference type="EMBL" id="GEN76302.1"/>
    </source>
</evidence>
<evidence type="ECO:0000256" key="1">
    <source>
        <dbReference type="SAM" id="SignalP"/>
    </source>
</evidence>
<proteinExistence type="predicted"/>
<feature type="chain" id="PRO_5021990223" description="Outer membrane protein beta-barrel domain-containing protein" evidence="1">
    <location>
        <begin position="22"/>
        <end position="190"/>
    </location>
</feature>
<sequence>MKNLLLVVALALFTAAFSQEAKTSKPVMGFYFNPSVHVGLKVAKEKTIPNNTQYIQPEATRKLTYGITAIGGYHFLPNFALGSGFRYTFIENNYHLVYLMIQPKFIFTPGDNPFFIELNYGKQLNHSTVSDSELWGGRIGMQVSYSKRLSQEGGIVFESHKTGYSNPFFIGLSYGITIFSNKNYTGYGED</sequence>
<organism evidence="2 3">
    <name type="scientific">Chryseobacterium hagamense</name>
    <dbReference type="NCBI Taxonomy" id="395935"/>
    <lineage>
        <taxon>Bacteria</taxon>
        <taxon>Pseudomonadati</taxon>
        <taxon>Bacteroidota</taxon>
        <taxon>Flavobacteriia</taxon>
        <taxon>Flavobacteriales</taxon>
        <taxon>Weeksellaceae</taxon>
        <taxon>Chryseobacterium group</taxon>
        <taxon>Chryseobacterium</taxon>
    </lineage>
</organism>
<gene>
    <name evidence="2" type="ORF">CHA01nite_20420</name>
</gene>
<feature type="signal peptide" evidence="1">
    <location>
        <begin position="1"/>
        <end position="21"/>
    </location>
</feature>
<keyword evidence="1" id="KW-0732">Signal</keyword>
<dbReference type="EMBL" id="BJYJ01000009">
    <property type="protein sequence ID" value="GEN76302.1"/>
    <property type="molecule type" value="Genomic_DNA"/>
</dbReference>
<reference evidence="2 3" key="1">
    <citation type="submission" date="2019-07" db="EMBL/GenBank/DDBJ databases">
        <title>Whole genome shotgun sequence of Chryseobacterium hagamense NBRC 105253.</title>
        <authorList>
            <person name="Hosoyama A."/>
            <person name="Uohara A."/>
            <person name="Ohji S."/>
            <person name="Ichikawa N."/>
        </authorList>
    </citation>
    <scope>NUCLEOTIDE SEQUENCE [LARGE SCALE GENOMIC DNA]</scope>
    <source>
        <strain evidence="2 3">NBRC 105253</strain>
    </source>
</reference>
<protein>
    <recommendedName>
        <fullName evidence="4">Outer membrane protein beta-barrel domain-containing protein</fullName>
    </recommendedName>
</protein>
<keyword evidence="3" id="KW-1185">Reference proteome</keyword>
<evidence type="ECO:0000313" key="3">
    <source>
        <dbReference type="Proteomes" id="UP000321863"/>
    </source>
</evidence>
<dbReference type="RefSeq" id="WP_146941224.1">
    <property type="nucleotide sequence ID" value="NZ_BJYJ01000009.1"/>
</dbReference>
<comment type="caution">
    <text evidence="2">The sequence shown here is derived from an EMBL/GenBank/DDBJ whole genome shotgun (WGS) entry which is preliminary data.</text>
</comment>
<dbReference type="AlphaFoldDB" id="A0A511YM77"/>